<reference evidence="2 3" key="1">
    <citation type="journal article" date="2016" name="Mol. Biol. Evol.">
        <title>Comparative Genomics of Early-Diverging Mushroom-Forming Fungi Provides Insights into the Origins of Lignocellulose Decay Capabilities.</title>
        <authorList>
            <person name="Nagy L.G."/>
            <person name="Riley R."/>
            <person name="Tritt A."/>
            <person name="Adam C."/>
            <person name="Daum C."/>
            <person name="Floudas D."/>
            <person name="Sun H."/>
            <person name="Yadav J.S."/>
            <person name="Pangilinan J."/>
            <person name="Larsson K.H."/>
            <person name="Matsuura K."/>
            <person name="Barry K."/>
            <person name="Labutti K."/>
            <person name="Kuo R."/>
            <person name="Ohm R.A."/>
            <person name="Bhattacharya S.S."/>
            <person name="Shirouzu T."/>
            <person name="Yoshinaga Y."/>
            <person name="Martin F.M."/>
            <person name="Grigoriev I.V."/>
            <person name="Hibbett D.S."/>
        </authorList>
    </citation>
    <scope>NUCLEOTIDE SEQUENCE [LARGE SCALE GENOMIC DNA]</scope>
    <source>
        <strain evidence="2 3">CBS 109695</strain>
    </source>
</reference>
<evidence type="ECO:0000313" key="3">
    <source>
        <dbReference type="Proteomes" id="UP000076532"/>
    </source>
</evidence>
<name>A0A166LZ36_9AGAM</name>
<dbReference type="EMBL" id="KV417532">
    <property type="protein sequence ID" value="KZP23472.1"/>
    <property type="molecule type" value="Genomic_DNA"/>
</dbReference>
<dbReference type="Proteomes" id="UP000076532">
    <property type="component" value="Unassembled WGS sequence"/>
</dbReference>
<protein>
    <submittedName>
        <fullName evidence="2">Uncharacterized protein</fullName>
    </submittedName>
</protein>
<keyword evidence="3" id="KW-1185">Reference proteome</keyword>
<dbReference type="AlphaFoldDB" id="A0A166LZ36"/>
<feature type="region of interest" description="Disordered" evidence="1">
    <location>
        <begin position="392"/>
        <end position="444"/>
    </location>
</feature>
<evidence type="ECO:0000313" key="2">
    <source>
        <dbReference type="EMBL" id="KZP23472.1"/>
    </source>
</evidence>
<feature type="region of interest" description="Disordered" evidence="1">
    <location>
        <begin position="594"/>
        <end position="614"/>
    </location>
</feature>
<feature type="compositionally biased region" description="Polar residues" evidence="1">
    <location>
        <begin position="596"/>
        <end position="614"/>
    </location>
</feature>
<accession>A0A166LZ36</accession>
<proteinExistence type="predicted"/>
<feature type="compositionally biased region" description="Acidic residues" evidence="1">
    <location>
        <begin position="394"/>
        <end position="426"/>
    </location>
</feature>
<feature type="compositionally biased region" description="Low complexity" evidence="1">
    <location>
        <begin position="429"/>
        <end position="444"/>
    </location>
</feature>
<sequence>MVVILPVFRAILTGAGTLLALHLTSPQLTEPLYELALAGAKELAVFGASALSSRFDIFAWLLGTGAAWNSIRLAEKAKHALGQWHEAGEHYALHPARVEETLEENAKWLGLLNVDLSGPPLHAAACGKELMVVPQPFLNIDVCIPGEVGFWDADAAAAFEAAMGAIADVSIVPDPPDQGVCAAAVGCNETFVSLSSTAAAAAPAFNTTITAAAFFQPTAKSAAAAVANANARAIVVEPAIAAGHAAQPINISAFTAGFHAHDSGPPPHGHMSHSTSASAIAPLAVPQPAAAANATKARALVHWGPEDQPYERAAPRARAADHAHWYLIVTGCMILVRSLSCRQLATQEQECERPDTDSVFDTPAPTSTAAPLAIADSESAIVPDYIHQDMTPADAEEEDGTEDENTDTIDTIDEDESTDTIDEDEDAAARTTGAPGTADTATCRTTTPASLPRVIFDLDPVPDSHRGWMRASAEGGEGRAATEQDRDALGIDSGGSTGTVVEDATNNNTTTAATTATVDAVGEHDAPAPVVLDGPPEVELSDDKHACKIDTEEEEEEATAAVGLLGSIWARQDGGSENTAPTAPEPALSVEGATAENRSMQTTPATSADTVNNTDAPVLAPVVQDVSLEVDAGMDDEKDEPAEADAAVGLLRSIWAPQDEGSENTAPTAPEPALDVEDADTEEKNMATIVTTTADTVSETDAPALAPVVQDSRWRLTRGWTTKRTSRLRLMRRLGCSDLSGHHRTKALRTPRPLRRSLY</sequence>
<organism evidence="2 3">
    <name type="scientific">Athelia psychrophila</name>
    <dbReference type="NCBI Taxonomy" id="1759441"/>
    <lineage>
        <taxon>Eukaryota</taxon>
        <taxon>Fungi</taxon>
        <taxon>Dikarya</taxon>
        <taxon>Basidiomycota</taxon>
        <taxon>Agaricomycotina</taxon>
        <taxon>Agaricomycetes</taxon>
        <taxon>Agaricomycetidae</taxon>
        <taxon>Atheliales</taxon>
        <taxon>Atheliaceae</taxon>
        <taxon>Athelia</taxon>
    </lineage>
</organism>
<gene>
    <name evidence="2" type="ORF">FIBSPDRAFT_457409</name>
</gene>
<feature type="compositionally biased region" description="Basic and acidic residues" evidence="1">
    <location>
        <begin position="476"/>
        <end position="489"/>
    </location>
</feature>
<feature type="region of interest" description="Disordered" evidence="1">
    <location>
        <begin position="472"/>
        <end position="503"/>
    </location>
</feature>
<evidence type="ECO:0000256" key="1">
    <source>
        <dbReference type="SAM" id="MobiDB-lite"/>
    </source>
</evidence>